<evidence type="ECO:0000313" key="3">
    <source>
        <dbReference type="EMBL" id="MBP3954971.1"/>
    </source>
</evidence>
<reference evidence="3 4" key="1">
    <citation type="submission" date="2021-04" db="EMBL/GenBank/DDBJ databases">
        <authorList>
            <person name="Ivanova A."/>
        </authorList>
    </citation>
    <scope>NUCLEOTIDE SEQUENCE [LARGE SCALE GENOMIC DNA]</scope>
    <source>
        <strain evidence="3 4">G18</strain>
    </source>
</reference>
<feature type="compositionally biased region" description="Basic residues" evidence="2">
    <location>
        <begin position="300"/>
        <end position="321"/>
    </location>
</feature>
<dbReference type="InterPro" id="IPR011010">
    <property type="entry name" value="DNA_brk_join_enz"/>
</dbReference>
<dbReference type="RefSeq" id="WP_210653077.1">
    <property type="nucleotide sequence ID" value="NZ_JAGKQQ010000001.1"/>
</dbReference>
<evidence type="ECO:0000256" key="2">
    <source>
        <dbReference type="SAM" id="MobiDB-lite"/>
    </source>
</evidence>
<dbReference type="PANTHER" id="PTHR30349">
    <property type="entry name" value="PHAGE INTEGRASE-RELATED"/>
    <property type="match status" value="1"/>
</dbReference>
<dbReference type="CDD" id="cd00397">
    <property type="entry name" value="DNA_BRE_C"/>
    <property type="match status" value="1"/>
</dbReference>
<accession>A0ABS5BMR2</accession>
<feature type="compositionally biased region" description="Basic and acidic residues" evidence="2">
    <location>
        <begin position="285"/>
        <end position="299"/>
    </location>
</feature>
<evidence type="ECO:0000313" key="4">
    <source>
        <dbReference type="Proteomes" id="UP000676565"/>
    </source>
</evidence>
<keyword evidence="1" id="KW-0233">DNA recombination</keyword>
<gene>
    <name evidence="3" type="ORF">J8F10_06705</name>
</gene>
<protein>
    <submittedName>
        <fullName evidence="3">Site-specific integrase</fullName>
    </submittedName>
</protein>
<dbReference type="InterPro" id="IPR013762">
    <property type="entry name" value="Integrase-like_cat_sf"/>
</dbReference>
<dbReference type="PANTHER" id="PTHR30349:SF64">
    <property type="entry name" value="PROPHAGE INTEGRASE INTD-RELATED"/>
    <property type="match status" value="1"/>
</dbReference>
<proteinExistence type="predicted"/>
<sequence>MNHTPKLCHHKGSEQGYVTLNGKEHYLGFWSRDQKKSPPAVRAEYDAVIARWLANGRRLPDAVTAAPPPVTVNKIILEFVRYAEGHYATRRKGKPSAEVKGIKDACRVLSNLFGPLPATGFGPKALKQVRAKMIEKGWSRSYCNKQANRLKRAFRWAVAEELCPASVIHALSAVPAIRKGEGGVRETGPVKPVPDEWIEATVPFLSRQVAALVRFQIHTGARPGEAVLIRGRDIDRTGRVWVYKPEHHKTEHKGRTREIYIGPKAQAVLLPWLRDDPDTYLFSPKEAEGDRNSERTETRKTHRWPSHMRANAKKRKANPKRPKGDCYTADSYRMAIEYARRKADQKGRMAAVERAKSESPAADVSAFNEVVFLPSWSPHRLRHNAATAMRKEFGVEMARLALGHKHGFTTEIYAERDLVKILEAVERIG</sequence>
<feature type="region of interest" description="Disordered" evidence="2">
    <location>
        <begin position="283"/>
        <end position="326"/>
    </location>
</feature>
<organism evidence="3 4">
    <name type="scientific">Gemmata palustris</name>
    <dbReference type="NCBI Taxonomy" id="2822762"/>
    <lineage>
        <taxon>Bacteria</taxon>
        <taxon>Pseudomonadati</taxon>
        <taxon>Planctomycetota</taxon>
        <taxon>Planctomycetia</taxon>
        <taxon>Gemmatales</taxon>
        <taxon>Gemmataceae</taxon>
        <taxon>Gemmata</taxon>
    </lineage>
</organism>
<keyword evidence="4" id="KW-1185">Reference proteome</keyword>
<dbReference type="SUPFAM" id="SSF56349">
    <property type="entry name" value="DNA breaking-rejoining enzymes"/>
    <property type="match status" value="1"/>
</dbReference>
<dbReference type="Proteomes" id="UP000676565">
    <property type="component" value="Unassembled WGS sequence"/>
</dbReference>
<dbReference type="InterPro" id="IPR050090">
    <property type="entry name" value="Tyrosine_recombinase_XerCD"/>
</dbReference>
<name>A0ABS5BMR2_9BACT</name>
<dbReference type="EMBL" id="JAGKQQ010000001">
    <property type="protein sequence ID" value="MBP3954971.1"/>
    <property type="molecule type" value="Genomic_DNA"/>
</dbReference>
<dbReference type="Gene3D" id="1.10.443.10">
    <property type="entry name" value="Intergrase catalytic core"/>
    <property type="match status" value="1"/>
</dbReference>
<evidence type="ECO:0000256" key="1">
    <source>
        <dbReference type="ARBA" id="ARBA00023172"/>
    </source>
</evidence>
<comment type="caution">
    <text evidence="3">The sequence shown here is derived from an EMBL/GenBank/DDBJ whole genome shotgun (WGS) entry which is preliminary data.</text>
</comment>